<gene>
    <name evidence="2" type="ORF">PPNO1_LOCUS2058</name>
</gene>
<sequence>MAEPKPLPTAISALDTLRRVLSTESTDAIPDHDVLDQNSLSTRIIGRSERNTIYEFFGTGSVVKLMREPNFKLWHDEWLQAGNVFSGILKAEIDLLGLPSAAPSFPSSHNLQDARLALIALYFTERDQPIALRNPENDECLVRPYFGQNAPPAAPARRSLRDFILYYDQMSLIGIDMESAVREIALGLAVLHYFVRIDARGVEFVFGSAHTIEGEPDAEIPRRQTRIWMLDFDKTNKIDIENSDCVGQLVSAAVDTLPYIPRPGVDSELWRVFSDAYTLFSTRFVGEIVHYTNEWWWSHHCKSPIIASVPGQFLSQLEEAFESR</sequence>
<keyword evidence="3" id="KW-1185">Reference proteome</keyword>
<comment type="caution">
    <text evidence="2">The sequence shown here is derived from an EMBL/GenBank/DDBJ whole genome shotgun (WGS) entry which is preliminary data.</text>
</comment>
<dbReference type="Proteomes" id="UP000838763">
    <property type="component" value="Unassembled WGS sequence"/>
</dbReference>
<reference evidence="2" key="1">
    <citation type="submission" date="2022-11" db="EMBL/GenBank/DDBJ databases">
        <authorList>
            <person name="Scott C."/>
            <person name="Bruce N."/>
        </authorList>
    </citation>
    <scope>NUCLEOTIDE SEQUENCE</scope>
</reference>
<dbReference type="InterPro" id="IPR022137">
    <property type="entry name" value="Znf_prot_DUF3669"/>
</dbReference>
<feature type="domain" description="DUF3669" evidence="1">
    <location>
        <begin position="227"/>
        <end position="285"/>
    </location>
</feature>
<name>A0A9P1M6P5_9PEZI</name>
<dbReference type="EMBL" id="CALLCH030000004">
    <property type="protein sequence ID" value="CAI4212291.1"/>
    <property type="molecule type" value="Genomic_DNA"/>
</dbReference>
<organism evidence="2 3">
    <name type="scientific">Parascedosporium putredinis</name>
    <dbReference type="NCBI Taxonomy" id="1442378"/>
    <lineage>
        <taxon>Eukaryota</taxon>
        <taxon>Fungi</taxon>
        <taxon>Dikarya</taxon>
        <taxon>Ascomycota</taxon>
        <taxon>Pezizomycotina</taxon>
        <taxon>Sordariomycetes</taxon>
        <taxon>Hypocreomycetidae</taxon>
        <taxon>Microascales</taxon>
        <taxon>Microascaceae</taxon>
        <taxon>Parascedosporium</taxon>
    </lineage>
</organism>
<dbReference type="PANTHER" id="PTHR40780:SF2">
    <property type="entry name" value="DUF3669 DOMAIN-CONTAINING PROTEIN"/>
    <property type="match status" value="1"/>
</dbReference>
<protein>
    <recommendedName>
        <fullName evidence="1">DUF3669 domain-containing protein</fullName>
    </recommendedName>
</protein>
<accession>A0A9P1M6P5</accession>
<evidence type="ECO:0000313" key="2">
    <source>
        <dbReference type="EMBL" id="CAI4212291.1"/>
    </source>
</evidence>
<dbReference type="OrthoDB" id="2993351at2759"/>
<proteinExistence type="predicted"/>
<dbReference type="PANTHER" id="PTHR40780">
    <property type="entry name" value="DUF3669 DOMAIN-CONTAINING PROTEIN"/>
    <property type="match status" value="1"/>
</dbReference>
<evidence type="ECO:0000259" key="1">
    <source>
        <dbReference type="Pfam" id="PF12417"/>
    </source>
</evidence>
<evidence type="ECO:0000313" key="3">
    <source>
        <dbReference type="Proteomes" id="UP000838763"/>
    </source>
</evidence>
<dbReference type="Pfam" id="PF12417">
    <property type="entry name" value="DUF3669"/>
    <property type="match status" value="1"/>
</dbReference>
<dbReference type="AlphaFoldDB" id="A0A9P1M6P5"/>